<feature type="region of interest" description="Disordered" evidence="8">
    <location>
        <begin position="1"/>
        <end position="75"/>
    </location>
</feature>
<dbReference type="InterPro" id="IPR032451">
    <property type="entry name" value="SMARCC_C"/>
</dbReference>
<protein>
    <recommendedName>
        <fullName evidence="14">SWIRM domain-containing protein</fullName>
    </recommendedName>
</protein>
<keyword evidence="5" id="KW-0238">DNA-binding</keyword>
<evidence type="ECO:0000256" key="3">
    <source>
        <dbReference type="ARBA" id="ARBA00022833"/>
    </source>
</evidence>
<evidence type="ECO:0000256" key="8">
    <source>
        <dbReference type="SAM" id="MobiDB-lite"/>
    </source>
</evidence>
<dbReference type="InterPro" id="IPR009057">
    <property type="entry name" value="Homeodomain-like_sf"/>
</dbReference>
<evidence type="ECO:0000256" key="2">
    <source>
        <dbReference type="ARBA" id="ARBA00022771"/>
    </source>
</evidence>
<evidence type="ECO:0000256" key="4">
    <source>
        <dbReference type="ARBA" id="ARBA00023015"/>
    </source>
</evidence>
<dbReference type="PROSITE" id="PS50090">
    <property type="entry name" value="MYB_LIKE"/>
    <property type="match status" value="1"/>
</dbReference>
<reference evidence="12" key="1">
    <citation type="submission" date="2013-12" db="EMBL/GenBank/DDBJ databases">
        <authorList>
            <person name="Genoscope - CEA"/>
        </authorList>
    </citation>
    <scope>NUCLEOTIDE SEQUENCE</scope>
    <source>
        <strain evidence="12">CBS 1993</strain>
    </source>
</reference>
<dbReference type="InterPro" id="IPR000433">
    <property type="entry name" value="Znf_ZZ"/>
</dbReference>
<gene>
    <name evidence="12" type="ORF">KUCA_T00001000001</name>
</gene>
<dbReference type="FunFam" id="1.10.10.10:FF:000020">
    <property type="entry name" value="SWI/SNF complex subunit SMARCC2 isoform c"/>
    <property type="match status" value="1"/>
</dbReference>
<dbReference type="InterPro" id="IPR041984">
    <property type="entry name" value="Rsc8/Ssr1/Ssr2_ZZ"/>
</dbReference>
<keyword evidence="4" id="KW-0805">Transcription regulation</keyword>
<keyword evidence="13" id="KW-1185">Reference proteome</keyword>
<dbReference type="InterPro" id="IPR036388">
    <property type="entry name" value="WH-like_DNA-bd_sf"/>
</dbReference>
<dbReference type="GO" id="GO:0006338">
    <property type="term" value="P:chromatin remodeling"/>
    <property type="evidence" value="ECO:0007669"/>
    <property type="project" value="UniProtKB-ARBA"/>
</dbReference>
<dbReference type="PROSITE" id="PS51293">
    <property type="entry name" value="SANT"/>
    <property type="match status" value="1"/>
</dbReference>
<dbReference type="InterPro" id="IPR001005">
    <property type="entry name" value="SANT/Myb"/>
</dbReference>
<dbReference type="AlphaFoldDB" id="W6MHB2"/>
<dbReference type="PROSITE" id="PS50934">
    <property type="entry name" value="SWIRM"/>
    <property type="match status" value="1"/>
</dbReference>
<evidence type="ECO:0000259" key="11">
    <source>
        <dbReference type="PROSITE" id="PS51293"/>
    </source>
</evidence>
<dbReference type="Gene3D" id="1.10.10.10">
    <property type="entry name" value="Winged helix-like DNA-binding domain superfamily/Winged helix DNA-binding domain"/>
    <property type="match status" value="1"/>
</dbReference>
<dbReference type="GO" id="GO:0003677">
    <property type="term" value="F:DNA binding"/>
    <property type="evidence" value="ECO:0007669"/>
    <property type="project" value="UniProtKB-KW"/>
</dbReference>
<dbReference type="Pfam" id="PF16495">
    <property type="entry name" value="SWIRM-assoc_1"/>
    <property type="match status" value="1"/>
</dbReference>
<feature type="domain" description="Myb-like" evidence="9">
    <location>
        <begin position="338"/>
        <end position="388"/>
    </location>
</feature>
<dbReference type="CDD" id="cd00167">
    <property type="entry name" value="SANT"/>
    <property type="match status" value="1"/>
</dbReference>
<keyword evidence="6" id="KW-0804">Transcription</keyword>
<dbReference type="CDD" id="cd02336">
    <property type="entry name" value="ZZ_RSC8"/>
    <property type="match status" value="1"/>
</dbReference>
<proteinExistence type="predicted"/>
<name>W6MHB2_9ASCO</name>
<feature type="domain" description="SWIRM" evidence="10">
    <location>
        <begin position="97"/>
        <end position="193"/>
    </location>
</feature>
<dbReference type="Proteomes" id="UP000019384">
    <property type="component" value="Unassembled WGS sequence"/>
</dbReference>
<feature type="compositionally biased region" description="Acidic residues" evidence="8">
    <location>
        <begin position="41"/>
        <end position="57"/>
    </location>
</feature>
<dbReference type="SMART" id="SM00291">
    <property type="entry name" value="ZnF_ZZ"/>
    <property type="match status" value="1"/>
</dbReference>
<organism evidence="12 13">
    <name type="scientific">Kuraishia capsulata CBS 1993</name>
    <dbReference type="NCBI Taxonomy" id="1382522"/>
    <lineage>
        <taxon>Eukaryota</taxon>
        <taxon>Fungi</taxon>
        <taxon>Dikarya</taxon>
        <taxon>Ascomycota</taxon>
        <taxon>Saccharomycotina</taxon>
        <taxon>Pichiomycetes</taxon>
        <taxon>Pichiales</taxon>
        <taxon>Pichiaceae</taxon>
        <taxon>Kuraishia</taxon>
    </lineage>
</organism>
<dbReference type="OrthoDB" id="118550at2759"/>
<dbReference type="FunFam" id="1.10.10.60:FF:000014">
    <property type="entry name" value="SWI/SNF complex subunit SMARCC2 isoform C"/>
    <property type="match status" value="1"/>
</dbReference>
<sequence length="628" mass="69641">MSDSPDTAASSSIKDEEQSSSVETPDVEMKDATSEAPEDVKGDEDDEAEEVEEESGDQVEGSVPPQTETTNVVDLKEEQQKLDEKAKQYLARQVRPVVIPSYAAWFDMNSIHEIEKRSLPEFFETSKFKSAKIYKEFRDFMINAYRLNPMEFLTVTAARRNLAGDVASIMRVHGFLQKWGLINYQVDPRTRPSLSGPQYTGHFQITLDTPEGLAPFIPPNAEILVKKEESANGESNGSVEASTVKAEPSDIPFNLEVRRNVYDSTLDSVTLRGEEKERFSSSVIGIKQVFCNVCGNDATVTRYHNLRSKNNVCSKCFEQGHFPSNFQSSDFVKLEKASASSDATSWSSQEVLLLLEGIEMYDEDWNKICGHVGSRTKEQCISKFIQLPIEDRYLEQTISRKIYEKKKGYSNGAHSNGVSNGVNSPLQAFDKTIEFLTGKVSAEVAKKSVAVALGSSDDKEGVDDTIVHSAKTALGVLAASAQAQLVESQKSQEEIIRQLVELELKKIEVKLSKLVTVEKVLETEKKSLAQKKRDLLIDRLALRKQASIVHEKLQKAAELGATEEGLQLCSEAVVEANRAPKVFVTRKPTAAELVSETELVNGSKEQSIAPDFEPVSIGNPQAYKFWSG</sequence>
<dbReference type="GO" id="GO:0016514">
    <property type="term" value="C:SWI/SNF complex"/>
    <property type="evidence" value="ECO:0007669"/>
    <property type="project" value="TreeGrafter"/>
</dbReference>
<keyword evidence="2" id="KW-0863">Zinc-finger</keyword>
<evidence type="ECO:0000256" key="1">
    <source>
        <dbReference type="ARBA" id="ARBA00022723"/>
    </source>
</evidence>
<keyword evidence="7" id="KW-0539">Nucleus</keyword>
<evidence type="ECO:0000259" key="10">
    <source>
        <dbReference type="PROSITE" id="PS50934"/>
    </source>
</evidence>
<dbReference type="SMART" id="SM00717">
    <property type="entry name" value="SANT"/>
    <property type="match status" value="1"/>
</dbReference>
<dbReference type="InterPro" id="IPR017884">
    <property type="entry name" value="SANT_dom"/>
</dbReference>
<dbReference type="HOGENOM" id="CLU_004447_3_2_1"/>
<dbReference type="EMBL" id="HG793125">
    <property type="protein sequence ID" value="CDK25033.1"/>
    <property type="molecule type" value="Genomic_DNA"/>
</dbReference>
<dbReference type="GO" id="GO:0045893">
    <property type="term" value="P:positive regulation of DNA-templated transcription"/>
    <property type="evidence" value="ECO:0007669"/>
    <property type="project" value="TreeGrafter"/>
</dbReference>
<reference evidence="12" key="2">
    <citation type="submission" date="2014-02" db="EMBL/GenBank/DDBJ databases">
        <title>Complete DNA sequence of /Kuraishia capsulata/ illustrates novel genomic features among budding yeasts (/Saccharomycotina/).</title>
        <authorList>
            <person name="Morales L."/>
            <person name="Noel B."/>
            <person name="Porcel B."/>
            <person name="Marcet-Houben M."/>
            <person name="Hullo M-F."/>
            <person name="Sacerdot C."/>
            <person name="Tekaia F."/>
            <person name="Leh-Louis V."/>
            <person name="Despons L."/>
            <person name="Khanna V."/>
            <person name="Aury J-M."/>
            <person name="Barbe V."/>
            <person name="Couloux A."/>
            <person name="Labadie K."/>
            <person name="Pelletier E."/>
            <person name="Souciet J-L."/>
            <person name="Boekhout T."/>
            <person name="Gabaldon T."/>
            <person name="Wincker P."/>
            <person name="Dujon B."/>
        </authorList>
    </citation>
    <scope>NUCLEOTIDE SEQUENCE</scope>
    <source>
        <strain evidence="12">CBS 1993</strain>
    </source>
</reference>
<evidence type="ECO:0008006" key="14">
    <source>
        <dbReference type="Google" id="ProtNLM"/>
    </source>
</evidence>
<dbReference type="GeneID" id="34518436"/>
<dbReference type="Pfam" id="PF04433">
    <property type="entry name" value="SWIRM"/>
    <property type="match status" value="1"/>
</dbReference>
<dbReference type="Gene3D" id="1.10.10.60">
    <property type="entry name" value="Homeodomain-like"/>
    <property type="match status" value="1"/>
</dbReference>
<dbReference type="GO" id="GO:0042393">
    <property type="term" value="F:histone binding"/>
    <property type="evidence" value="ECO:0007669"/>
    <property type="project" value="TreeGrafter"/>
</dbReference>
<evidence type="ECO:0000256" key="6">
    <source>
        <dbReference type="ARBA" id="ARBA00023163"/>
    </source>
</evidence>
<dbReference type="STRING" id="1382522.W6MHB2"/>
<dbReference type="PANTHER" id="PTHR12802:SF41">
    <property type="entry name" value="BRAHMA ASSOCIATED PROTEIN 155 KDA"/>
    <property type="match status" value="1"/>
</dbReference>
<dbReference type="InterPro" id="IPR007526">
    <property type="entry name" value="SWIRM"/>
</dbReference>
<dbReference type="Pfam" id="PF00249">
    <property type="entry name" value="Myb_DNA-binding"/>
    <property type="match status" value="1"/>
</dbReference>
<accession>W6MHB2</accession>
<dbReference type="PANTHER" id="PTHR12802">
    <property type="entry name" value="SWI/SNF COMPLEX-RELATED"/>
    <property type="match status" value="1"/>
</dbReference>
<evidence type="ECO:0000256" key="7">
    <source>
        <dbReference type="ARBA" id="ARBA00023242"/>
    </source>
</evidence>
<evidence type="ECO:0000313" key="13">
    <source>
        <dbReference type="Proteomes" id="UP000019384"/>
    </source>
</evidence>
<dbReference type="GO" id="GO:0008270">
    <property type="term" value="F:zinc ion binding"/>
    <property type="evidence" value="ECO:0007669"/>
    <property type="project" value="UniProtKB-KW"/>
</dbReference>
<dbReference type="SUPFAM" id="SSF46689">
    <property type="entry name" value="Homeodomain-like"/>
    <property type="match status" value="2"/>
</dbReference>
<feature type="domain" description="SANT" evidence="11">
    <location>
        <begin position="341"/>
        <end position="392"/>
    </location>
</feature>
<evidence type="ECO:0000259" key="9">
    <source>
        <dbReference type="PROSITE" id="PS50090"/>
    </source>
</evidence>
<evidence type="ECO:0000256" key="5">
    <source>
        <dbReference type="ARBA" id="ARBA00023125"/>
    </source>
</evidence>
<dbReference type="Pfam" id="PF00569">
    <property type="entry name" value="ZZ"/>
    <property type="match status" value="1"/>
</dbReference>
<evidence type="ECO:0000313" key="12">
    <source>
        <dbReference type="EMBL" id="CDK25033.1"/>
    </source>
</evidence>
<keyword evidence="1" id="KW-0479">Metal-binding</keyword>
<keyword evidence="3" id="KW-0862">Zinc</keyword>
<dbReference type="RefSeq" id="XP_022457048.1">
    <property type="nucleotide sequence ID" value="XM_022605595.1"/>
</dbReference>